<feature type="compositionally biased region" description="Pro residues" evidence="1">
    <location>
        <begin position="117"/>
        <end position="132"/>
    </location>
</feature>
<organism evidence="2 3">
    <name type="scientific">Cirrhinus molitorella</name>
    <name type="common">mud carp</name>
    <dbReference type="NCBI Taxonomy" id="172907"/>
    <lineage>
        <taxon>Eukaryota</taxon>
        <taxon>Metazoa</taxon>
        <taxon>Chordata</taxon>
        <taxon>Craniata</taxon>
        <taxon>Vertebrata</taxon>
        <taxon>Euteleostomi</taxon>
        <taxon>Actinopterygii</taxon>
        <taxon>Neopterygii</taxon>
        <taxon>Teleostei</taxon>
        <taxon>Ostariophysi</taxon>
        <taxon>Cypriniformes</taxon>
        <taxon>Cyprinidae</taxon>
        <taxon>Labeoninae</taxon>
        <taxon>Labeonini</taxon>
        <taxon>Cirrhinus</taxon>
    </lineage>
</organism>
<accession>A0AA88NYN6</accession>
<name>A0AA88NYN6_9TELE</name>
<protein>
    <submittedName>
        <fullName evidence="2">Uncharacterized protein</fullName>
    </submittedName>
</protein>
<evidence type="ECO:0000256" key="1">
    <source>
        <dbReference type="SAM" id="MobiDB-lite"/>
    </source>
</evidence>
<evidence type="ECO:0000313" key="2">
    <source>
        <dbReference type="EMBL" id="KAK2870141.1"/>
    </source>
</evidence>
<gene>
    <name evidence="2" type="ORF">Q8A67_024533</name>
</gene>
<reference evidence="2" key="1">
    <citation type="submission" date="2023-08" db="EMBL/GenBank/DDBJ databases">
        <title>Chromosome-level Genome Assembly of mud carp (Cirrhinus molitorella).</title>
        <authorList>
            <person name="Liu H."/>
        </authorList>
    </citation>
    <scope>NUCLEOTIDE SEQUENCE</scope>
    <source>
        <strain evidence="2">Prfri</strain>
        <tissue evidence="2">Muscle</tissue>
    </source>
</reference>
<keyword evidence="3" id="KW-1185">Reference proteome</keyword>
<sequence>MEVTEAVPGRSLSTPVKTVFVRELKPVAVSVVMDEFGDMCAPSGCSHLSPAPLAHTHSFFGSRHLRPLRYRLEGAQYPKSLLAATMQPVSILSSPLLSSPLFCSPHARLSPQQMAVPPSPSLHPTAPGPAPRCPLRAPSYRAGVAHATLTAPTGTFSILLEHRQHQDPELKGD</sequence>
<dbReference type="Proteomes" id="UP001187343">
    <property type="component" value="Unassembled WGS sequence"/>
</dbReference>
<comment type="caution">
    <text evidence="2">The sequence shown here is derived from an EMBL/GenBank/DDBJ whole genome shotgun (WGS) entry which is preliminary data.</text>
</comment>
<dbReference type="AlphaFoldDB" id="A0AA88NYN6"/>
<dbReference type="EMBL" id="JAUYZG010000024">
    <property type="protein sequence ID" value="KAK2870141.1"/>
    <property type="molecule type" value="Genomic_DNA"/>
</dbReference>
<proteinExistence type="predicted"/>
<evidence type="ECO:0000313" key="3">
    <source>
        <dbReference type="Proteomes" id="UP001187343"/>
    </source>
</evidence>
<feature type="region of interest" description="Disordered" evidence="1">
    <location>
        <begin position="113"/>
        <end position="134"/>
    </location>
</feature>